<accession>A0A067LQ42</accession>
<gene>
    <name evidence="3" type="ORF">JCGZ_10782</name>
</gene>
<dbReference type="InterPro" id="IPR053932">
    <property type="entry name" value="GeBP-like_DBD"/>
</dbReference>
<feature type="domain" description="Glabrous enhancer-binding protein-like DBD" evidence="2">
    <location>
        <begin position="47"/>
        <end position="136"/>
    </location>
</feature>
<evidence type="ECO:0000259" key="2">
    <source>
        <dbReference type="Pfam" id="PF04504"/>
    </source>
</evidence>
<dbReference type="GO" id="GO:0006355">
    <property type="term" value="P:regulation of DNA-templated transcription"/>
    <property type="evidence" value="ECO:0007669"/>
    <property type="project" value="InterPro"/>
</dbReference>
<evidence type="ECO:0000313" key="4">
    <source>
        <dbReference type="Proteomes" id="UP000027138"/>
    </source>
</evidence>
<dbReference type="PANTHER" id="PTHR31662">
    <property type="entry name" value="BNAANNG10740D PROTEIN-RELATED"/>
    <property type="match status" value="1"/>
</dbReference>
<comment type="similarity">
    <text evidence="1">Belongs to the GeBP family.</text>
</comment>
<dbReference type="PANTHER" id="PTHR31662:SF33">
    <property type="entry name" value="DNA-BINDING STOREKEEPER PROTEIN TRANSCRIPTIONAL REGULATOR-LIKE PROTEIN"/>
    <property type="match status" value="1"/>
</dbReference>
<dbReference type="GO" id="GO:0005634">
    <property type="term" value="C:nucleus"/>
    <property type="evidence" value="ECO:0007669"/>
    <property type="project" value="TreeGrafter"/>
</dbReference>
<keyword evidence="4" id="KW-1185">Reference proteome</keyword>
<dbReference type="Pfam" id="PF04504">
    <property type="entry name" value="GeBP-like_DBD"/>
    <property type="match status" value="1"/>
</dbReference>
<protein>
    <recommendedName>
        <fullName evidence="2">Glabrous enhancer-binding protein-like DBD domain-containing protein</fullName>
    </recommendedName>
</protein>
<evidence type="ECO:0000313" key="3">
    <source>
        <dbReference type="EMBL" id="KDP47055.1"/>
    </source>
</evidence>
<organism evidence="3 4">
    <name type="scientific">Jatropha curcas</name>
    <name type="common">Barbados nut</name>
    <dbReference type="NCBI Taxonomy" id="180498"/>
    <lineage>
        <taxon>Eukaryota</taxon>
        <taxon>Viridiplantae</taxon>
        <taxon>Streptophyta</taxon>
        <taxon>Embryophyta</taxon>
        <taxon>Tracheophyta</taxon>
        <taxon>Spermatophyta</taxon>
        <taxon>Magnoliopsida</taxon>
        <taxon>eudicotyledons</taxon>
        <taxon>Gunneridae</taxon>
        <taxon>Pentapetalae</taxon>
        <taxon>rosids</taxon>
        <taxon>fabids</taxon>
        <taxon>Malpighiales</taxon>
        <taxon>Euphorbiaceae</taxon>
        <taxon>Crotonoideae</taxon>
        <taxon>Jatropheae</taxon>
        <taxon>Jatropha</taxon>
    </lineage>
</organism>
<name>A0A067LQ42_JATCU</name>
<dbReference type="AlphaFoldDB" id="A0A067LQ42"/>
<sequence>MKKREAQEDMTVVLKSKKKRTRDVEDDDVDYIYEEKDKNNAKPKQSNRLWNNEDETVLLSAMINLGIKSGDSNNVDRLYDHVIKDLHCTTVSKSQLTEKVHRLRKKYKKNLVRGGRDSLSGKHEIELFDLCHQLWEKSSQILAITAISAPAGGGNPKPISDLFCMNCLTKMARVPAKFEWDLDDTEHLEPKDQEVLMMMKESQIADMAALKKRLWLVKTIVEEKMKSFQI</sequence>
<proteinExistence type="inferred from homology"/>
<evidence type="ECO:0000256" key="1">
    <source>
        <dbReference type="ARBA" id="ARBA00010820"/>
    </source>
</evidence>
<dbReference type="STRING" id="180498.A0A067LQ42"/>
<reference evidence="3 4" key="1">
    <citation type="journal article" date="2014" name="PLoS ONE">
        <title>Global Analysis of Gene Expression Profiles in Physic Nut (Jatropha curcas L.) Seedlings Exposed to Salt Stress.</title>
        <authorList>
            <person name="Zhang L."/>
            <person name="Zhang C."/>
            <person name="Wu P."/>
            <person name="Chen Y."/>
            <person name="Li M."/>
            <person name="Jiang H."/>
            <person name="Wu G."/>
        </authorList>
    </citation>
    <scope>NUCLEOTIDE SEQUENCE [LARGE SCALE GENOMIC DNA]</scope>
    <source>
        <strain evidence="4">cv. GZQX0401</strain>
        <tissue evidence="3">Young leaves</tissue>
    </source>
</reference>
<dbReference type="OrthoDB" id="661680at2759"/>
<dbReference type="InterPro" id="IPR007592">
    <property type="entry name" value="GEBP"/>
</dbReference>
<dbReference type="Proteomes" id="UP000027138">
    <property type="component" value="Unassembled WGS sequence"/>
</dbReference>
<dbReference type="EMBL" id="KK914200">
    <property type="protein sequence ID" value="KDP47055.1"/>
    <property type="molecule type" value="Genomic_DNA"/>
</dbReference>